<dbReference type="AlphaFoldDB" id="A0A840BHR7"/>
<accession>A0A840BHR7</accession>
<dbReference type="RefSeq" id="WP_183631531.1">
    <property type="nucleotide sequence ID" value="NZ_BAABLE010000011.1"/>
</dbReference>
<organism evidence="2 3">
    <name type="scientific">Niveibacterium umoris</name>
    <dbReference type="NCBI Taxonomy" id="1193620"/>
    <lineage>
        <taxon>Bacteria</taxon>
        <taxon>Pseudomonadati</taxon>
        <taxon>Pseudomonadota</taxon>
        <taxon>Betaproteobacteria</taxon>
        <taxon>Rhodocyclales</taxon>
        <taxon>Rhodocyclaceae</taxon>
        <taxon>Niveibacterium</taxon>
    </lineage>
</organism>
<dbReference type="NCBIfam" id="NF038125">
    <property type="entry name" value="PEP_CTERM_THxN"/>
    <property type="match status" value="1"/>
</dbReference>
<evidence type="ECO:0000313" key="2">
    <source>
        <dbReference type="EMBL" id="MBB4011188.1"/>
    </source>
</evidence>
<dbReference type="EMBL" id="JACIET010000001">
    <property type="protein sequence ID" value="MBB4011188.1"/>
    <property type="molecule type" value="Genomic_DNA"/>
</dbReference>
<gene>
    <name evidence="2" type="ORF">GGR36_000496</name>
</gene>
<dbReference type="Proteomes" id="UP000561045">
    <property type="component" value="Unassembled WGS sequence"/>
</dbReference>
<reference evidence="2 3" key="1">
    <citation type="submission" date="2020-08" db="EMBL/GenBank/DDBJ databases">
        <title>Genomic Encyclopedia of Type Strains, Phase IV (KMG-IV): sequencing the most valuable type-strain genomes for metagenomic binning, comparative biology and taxonomic classification.</title>
        <authorList>
            <person name="Goeker M."/>
        </authorList>
    </citation>
    <scope>NUCLEOTIDE SEQUENCE [LARGE SCALE GENOMIC DNA]</scope>
    <source>
        <strain evidence="2 3">DSM 106739</strain>
    </source>
</reference>
<comment type="caution">
    <text evidence="2">The sequence shown here is derived from an EMBL/GenBank/DDBJ whole genome shotgun (WGS) entry which is preliminary data.</text>
</comment>
<keyword evidence="3" id="KW-1185">Reference proteome</keyword>
<dbReference type="InterPro" id="IPR013424">
    <property type="entry name" value="Ice-binding_C"/>
</dbReference>
<sequence>MERKFQLLGGMVLAGLSLASASAFAAPISSWGFTTDSGFIAYRDTNNSTAGITGSAANARLSGENGLISLQTGGSYDFSTIGDVYSKLSWGTPAVPGGGQSSLSVGAATNGSVSGVLTTNGSSVPTMSVVHNNFPIYAPSLRSATLFNILKLDPLVPDLPPFDAPALMFAIHYLETDNVLPCTVASPTPCNDIFVIDVAGAGFNPLDKTFNQTFEYPEYGFYNAKLLVAGVDVLSDAACRAVGVANGCIGFTTVESEANTFNVSFSITDKPFETPEPASLGLIGAALALLAYRRHTA</sequence>
<name>A0A840BHR7_9RHOO</name>
<evidence type="ECO:0008006" key="4">
    <source>
        <dbReference type="Google" id="ProtNLM"/>
    </source>
</evidence>
<feature type="chain" id="PRO_5032628404" description="PEP-CTERM protein-sorting domain-containing protein" evidence="1">
    <location>
        <begin position="26"/>
        <end position="297"/>
    </location>
</feature>
<evidence type="ECO:0000313" key="3">
    <source>
        <dbReference type="Proteomes" id="UP000561045"/>
    </source>
</evidence>
<keyword evidence="1" id="KW-0732">Signal</keyword>
<evidence type="ECO:0000256" key="1">
    <source>
        <dbReference type="SAM" id="SignalP"/>
    </source>
</evidence>
<dbReference type="NCBIfam" id="TIGR02595">
    <property type="entry name" value="PEP_CTERM"/>
    <property type="match status" value="1"/>
</dbReference>
<protein>
    <recommendedName>
        <fullName evidence="4">PEP-CTERM protein-sorting domain-containing protein</fullName>
    </recommendedName>
</protein>
<feature type="signal peptide" evidence="1">
    <location>
        <begin position="1"/>
        <end position="25"/>
    </location>
</feature>
<proteinExistence type="predicted"/>